<feature type="domain" description="Competence protein CoiA nuclease-like" evidence="1">
    <location>
        <begin position="68"/>
        <end position="222"/>
    </location>
</feature>
<evidence type="ECO:0000259" key="2">
    <source>
        <dbReference type="Pfam" id="PF25164"/>
    </source>
</evidence>
<dbReference type="AlphaFoldDB" id="A0A846TKX0"/>
<protein>
    <submittedName>
        <fullName evidence="4">Competence protein CoiA</fullName>
    </submittedName>
</protein>
<dbReference type="Proteomes" id="UP000587942">
    <property type="component" value="Unassembled WGS sequence"/>
</dbReference>
<accession>A0A846TKX0</accession>
<dbReference type="Pfam" id="PF25164">
    <property type="entry name" value="CoiA_N"/>
    <property type="match status" value="1"/>
</dbReference>
<gene>
    <name evidence="4" type="ORF">GWK17_18380</name>
</gene>
<dbReference type="Pfam" id="PF25166">
    <property type="entry name" value="CoiA_C"/>
    <property type="match status" value="1"/>
</dbReference>
<name>A0A846TKX0_9BACI</name>
<dbReference type="PIRSF" id="PIRSF007487">
    <property type="entry name" value="Competence-induced_CoiA_bac"/>
    <property type="match status" value="1"/>
</dbReference>
<sequence>MLVANKSNGDRLSLGEKWQKSDLIGIRSSEKFHCPECGEEVVMKLGSKKSWHFSHLAGGSCEYEYDRESEYHRSGKLSLYNWLKKQGINAVLESYDPLMKQKPDIAFEFQNQKYAIEFQCSVIPAEIFEKRTKTYFGHGVIPIWIAAETLIKRKTKNVVGLNNFLYLFFRLHRHNWNIPAFCPISEQFINLHGAIPISSRKTITNLEVKSLNQSSIQHLISPAAERFAFMKAWQTENRKLKSQYLQSPGARKNRFLVELYRNRLSLLSLPPVFGLPVHSSPYIETPSFIWQTYLYLDVFRYFKTGDIIYYSRIREAFANRVKKGDIKLRQLPVARQRDAWHTLAEYVFLLTKLSYLDKLDSGTVRVVKDIVMAAFIEDQLKAEAEFFAEHQNKIGHLIFNLT</sequence>
<reference evidence="4 5" key="1">
    <citation type="submission" date="2020-03" db="EMBL/GenBank/DDBJ databases">
        <authorList>
            <person name="Sun Q."/>
        </authorList>
    </citation>
    <scope>NUCLEOTIDE SEQUENCE [LARGE SCALE GENOMIC DNA]</scope>
    <source>
        <strain evidence="4 5">KACC 21451</strain>
    </source>
</reference>
<dbReference type="InterPro" id="IPR057252">
    <property type="entry name" value="CoiA_C"/>
</dbReference>
<proteinExistence type="predicted"/>
<dbReference type="EMBL" id="JAAVUM010000015">
    <property type="protein sequence ID" value="NKE07419.1"/>
    <property type="molecule type" value="Genomic_DNA"/>
</dbReference>
<comment type="caution">
    <text evidence="4">The sequence shown here is derived from an EMBL/GenBank/DDBJ whole genome shotgun (WGS) entry which is preliminary data.</text>
</comment>
<dbReference type="InterPro" id="IPR010330">
    <property type="entry name" value="CoiA_nuc"/>
</dbReference>
<feature type="domain" description="Competence protein CoiA-like N-terminal" evidence="2">
    <location>
        <begin position="16"/>
        <end position="63"/>
    </location>
</feature>
<dbReference type="InterPro" id="IPR057253">
    <property type="entry name" value="CoiA-like_N"/>
</dbReference>
<evidence type="ECO:0000313" key="4">
    <source>
        <dbReference type="EMBL" id="NKE07419.1"/>
    </source>
</evidence>
<evidence type="ECO:0000313" key="5">
    <source>
        <dbReference type="Proteomes" id="UP000587942"/>
    </source>
</evidence>
<dbReference type="RefSeq" id="WP_167833814.1">
    <property type="nucleotide sequence ID" value="NZ_JAAVUM010000015.1"/>
</dbReference>
<dbReference type="Pfam" id="PF06054">
    <property type="entry name" value="CoiA_nuc"/>
    <property type="match status" value="1"/>
</dbReference>
<evidence type="ECO:0000259" key="1">
    <source>
        <dbReference type="Pfam" id="PF06054"/>
    </source>
</evidence>
<feature type="domain" description="Competence protein CoiA C-terminal" evidence="3">
    <location>
        <begin position="231"/>
        <end position="372"/>
    </location>
</feature>
<organism evidence="4 5">
    <name type="scientific">Mesobacillus selenatarsenatis</name>
    <dbReference type="NCBI Taxonomy" id="388741"/>
    <lineage>
        <taxon>Bacteria</taxon>
        <taxon>Bacillati</taxon>
        <taxon>Bacillota</taxon>
        <taxon>Bacilli</taxon>
        <taxon>Bacillales</taxon>
        <taxon>Bacillaceae</taxon>
        <taxon>Mesobacillus</taxon>
    </lineage>
</organism>
<dbReference type="InterPro" id="IPR021176">
    <property type="entry name" value="Competence-induced_CoiA"/>
</dbReference>
<evidence type="ECO:0000259" key="3">
    <source>
        <dbReference type="Pfam" id="PF25166"/>
    </source>
</evidence>